<dbReference type="GO" id="GO:0016301">
    <property type="term" value="F:kinase activity"/>
    <property type="evidence" value="ECO:0007669"/>
    <property type="project" value="UniProtKB-KW"/>
</dbReference>
<feature type="binding site" evidence="2">
    <location>
        <begin position="11"/>
        <end position="18"/>
    </location>
    <ligand>
        <name>substrate</name>
    </ligand>
</feature>
<gene>
    <name evidence="3" type="ORF">RD110_20905</name>
</gene>
<dbReference type="InterPro" id="IPR029033">
    <property type="entry name" value="His_PPase_superfam"/>
</dbReference>
<sequence>MQHATELILVRHGETDWNRELRFQGQIDVPLNAVGHAQAERVAARLGDEAGIHAVGASDLQRAVQTAAAIRQRSAPQVDADVFQLAGLREQNFGMVDGMRVADIQREHSEAWAQWVRFDADYAFDGAESPRQFHARVMAALHDLALRHPGRKLVVVTHGGVLDMVYRTAHGLALSGPRQAVIPNAGINRVRMAIEQAALRFEIVDWADARHLQDLPAQPVYDQSRLALAAALAVPSAPR</sequence>
<keyword evidence="3" id="KW-0418">Kinase</keyword>
<dbReference type="AlphaFoldDB" id="A0A1P8K0A6"/>
<organism evidence="3 4">
    <name type="scientific">Rhodoferax koreensis</name>
    <dbReference type="NCBI Taxonomy" id="1842727"/>
    <lineage>
        <taxon>Bacteria</taxon>
        <taxon>Pseudomonadati</taxon>
        <taxon>Pseudomonadota</taxon>
        <taxon>Betaproteobacteria</taxon>
        <taxon>Burkholderiales</taxon>
        <taxon>Comamonadaceae</taxon>
        <taxon>Rhodoferax</taxon>
    </lineage>
</organism>
<name>A0A1P8K0A6_9BURK</name>
<dbReference type="PANTHER" id="PTHR48100:SF44">
    <property type="entry name" value="PHOSPHATASE C1620.13-RELATED"/>
    <property type="match status" value="1"/>
</dbReference>
<dbReference type="CDD" id="cd07067">
    <property type="entry name" value="HP_PGM_like"/>
    <property type="match status" value="1"/>
</dbReference>
<feature type="binding site" evidence="2">
    <location>
        <position position="62"/>
    </location>
    <ligand>
        <name>substrate</name>
    </ligand>
</feature>
<dbReference type="STRING" id="1842727.RD110_20905"/>
<dbReference type="Proteomes" id="UP000186609">
    <property type="component" value="Chromosome"/>
</dbReference>
<dbReference type="PANTHER" id="PTHR48100">
    <property type="entry name" value="BROAD-SPECIFICITY PHOSPHATASE YOR283W-RELATED"/>
    <property type="match status" value="1"/>
</dbReference>
<dbReference type="KEGG" id="rhy:RD110_20905"/>
<dbReference type="SMART" id="SM00855">
    <property type="entry name" value="PGAM"/>
    <property type="match status" value="1"/>
</dbReference>
<dbReference type="SUPFAM" id="SSF53254">
    <property type="entry name" value="Phosphoglycerate mutase-like"/>
    <property type="match status" value="1"/>
</dbReference>
<dbReference type="OrthoDB" id="9783269at2"/>
<dbReference type="GO" id="GO:0016791">
    <property type="term" value="F:phosphatase activity"/>
    <property type="evidence" value="ECO:0007669"/>
    <property type="project" value="TreeGrafter"/>
</dbReference>
<evidence type="ECO:0000313" key="4">
    <source>
        <dbReference type="Proteomes" id="UP000186609"/>
    </source>
</evidence>
<dbReference type="RefSeq" id="WP_076201705.1">
    <property type="nucleotide sequence ID" value="NZ_CP019236.1"/>
</dbReference>
<reference evidence="3 4" key="1">
    <citation type="submission" date="2017-01" db="EMBL/GenBank/DDBJ databases">
        <authorList>
            <person name="Mah S.A."/>
            <person name="Swanson W.J."/>
            <person name="Moy G.W."/>
            <person name="Vacquier V.D."/>
        </authorList>
    </citation>
    <scope>NUCLEOTIDE SEQUENCE [LARGE SCALE GENOMIC DNA]</scope>
    <source>
        <strain evidence="3 4">DCY110</strain>
    </source>
</reference>
<dbReference type="Gene3D" id="3.40.50.1240">
    <property type="entry name" value="Phosphoglycerate mutase-like"/>
    <property type="match status" value="1"/>
</dbReference>
<proteinExistence type="predicted"/>
<keyword evidence="3" id="KW-0808">Transferase</keyword>
<feature type="active site" description="Proton donor/acceptor" evidence="1">
    <location>
        <position position="90"/>
    </location>
</feature>
<evidence type="ECO:0000256" key="1">
    <source>
        <dbReference type="PIRSR" id="PIRSR613078-1"/>
    </source>
</evidence>
<dbReference type="PROSITE" id="PS00175">
    <property type="entry name" value="PG_MUTASE"/>
    <property type="match status" value="1"/>
</dbReference>
<accession>A0A1P8K0A6</accession>
<evidence type="ECO:0000313" key="3">
    <source>
        <dbReference type="EMBL" id="APW39371.1"/>
    </source>
</evidence>
<dbReference type="GO" id="GO:0005829">
    <property type="term" value="C:cytosol"/>
    <property type="evidence" value="ECO:0007669"/>
    <property type="project" value="TreeGrafter"/>
</dbReference>
<dbReference type="Pfam" id="PF00300">
    <property type="entry name" value="His_Phos_1"/>
    <property type="match status" value="1"/>
</dbReference>
<dbReference type="InterPro" id="IPR050275">
    <property type="entry name" value="PGM_Phosphatase"/>
</dbReference>
<keyword evidence="4" id="KW-1185">Reference proteome</keyword>
<feature type="active site" description="Tele-phosphohistidine intermediate" evidence="1">
    <location>
        <position position="12"/>
    </location>
</feature>
<evidence type="ECO:0000256" key="2">
    <source>
        <dbReference type="PIRSR" id="PIRSR613078-2"/>
    </source>
</evidence>
<dbReference type="InterPro" id="IPR001345">
    <property type="entry name" value="PG/BPGM_mutase_AS"/>
</dbReference>
<dbReference type="InterPro" id="IPR013078">
    <property type="entry name" value="His_Pase_superF_clade-1"/>
</dbReference>
<dbReference type="EMBL" id="CP019236">
    <property type="protein sequence ID" value="APW39371.1"/>
    <property type="molecule type" value="Genomic_DNA"/>
</dbReference>
<protein>
    <submittedName>
        <fullName evidence="3">Phosphoglycerate kinase</fullName>
    </submittedName>
</protein>